<feature type="region of interest" description="Disordered" evidence="1">
    <location>
        <begin position="390"/>
        <end position="409"/>
    </location>
</feature>
<accession>G0HGI1</accession>
<evidence type="ECO:0000313" key="3">
    <source>
        <dbReference type="EMBL" id="AEK37348.1"/>
    </source>
</evidence>
<reference evidence="3 4" key="1">
    <citation type="journal article" date="2011" name="BMC Genomics">
        <title>Complete genome sequence of Corynebacterium variabile DSM 44702 isolated from the surface of smear-ripened cheeses and insights into cheese ripening and flavor generation.</title>
        <authorList>
            <person name="Schroeder J."/>
            <person name="Maus I."/>
            <person name="Trost E."/>
            <person name="Tauch A."/>
        </authorList>
    </citation>
    <scope>NUCLEOTIDE SEQUENCE [LARGE SCALE GENOMIC DNA]</scope>
    <source>
        <strain evidence="4">DSM 44702 / JCM 12073 / NCIMB 30131</strain>
    </source>
</reference>
<dbReference type="Gene3D" id="2.120.10.30">
    <property type="entry name" value="TolB, C-terminal domain"/>
    <property type="match status" value="1"/>
</dbReference>
<dbReference type="HOGENOM" id="CLU_012253_0_0_11"/>
<dbReference type="EMBL" id="CP002917">
    <property type="protein sequence ID" value="AEK37348.1"/>
    <property type="molecule type" value="Genomic_DNA"/>
</dbReference>
<organism evidence="3 4">
    <name type="scientific">Corynebacterium variabile (strain DSM 44702 / CIP 107183 / JCM 12073 / NCIMB 30131)</name>
    <name type="common">Corynebacterium mooreparkense</name>
    <dbReference type="NCBI Taxonomy" id="858619"/>
    <lineage>
        <taxon>Bacteria</taxon>
        <taxon>Bacillati</taxon>
        <taxon>Actinomycetota</taxon>
        <taxon>Actinomycetes</taxon>
        <taxon>Mycobacteriales</taxon>
        <taxon>Corynebacteriaceae</taxon>
        <taxon>Corynebacterium</taxon>
    </lineage>
</organism>
<protein>
    <submittedName>
        <fullName evidence="3">Putative aldose sugar dehydrogenase</fullName>
    </submittedName>
</protein>
<dbReference type="PANTHER" id="PTHR19328">
    <property type="entry name" value="HEDGEHOG-INTERACTING PROTEIN"/>
    <property type="match status" value="1"/>
</dbReference>
<feature type="domain" description="Glucose/Sorbosone dehydrogenase" evidence="2">
    <location>
        <begin position="112"/>
        <end position="396"/>
    </location>
</feature>
<proteinExistence type="predicted"/>
<dbReference type="InterPro" id="IPR012938">
    <property type="entry name" value="Glc/Sorbosone_DH"/>
</dbReference>
<evidence type="ECO:0000313" key="4">
    <source>
        <dbReference type="Proteomes" id="UP000006659"/>
    </source>
</evidence>
<dbReference type="AlphaFoldDB" id="G0HGI1"/>
<dbReference type="Pfam" id="PF07995">
    <property type="entry name" value="GSDH"/>
    <property type="match status" value="1"/>
</dbReference>
<feature type="compositionally biased region" description="Basic and acidic residues" evidence="1">
    <location>
        <begin position="13"/>
        <end position="26"/>
    </location>
</feature>
<evidence type="ECO:0000259" key="2">
    <source>
        <dbReference type="Pfam" id="PF07995"/>
    </source>
</evidence>
<sequence>MSMNTAREAIVSVHDRPEEGADGRTPCDDAASGARVFVMATLQTVIPKPTVGMLNHVVAHAVRKVGCSTPEVIPVKYSLSAVLFSVVLVLSSCSGGDGGDTDTHTDATATGLDAPWSMAVTENDTVLVSERNTEKILQVDAGETTEITTVPGVDARGEGGLLGIVVNGGDLYAYTTTATDNRVLTLSLDDPDQAPETVIDGLPKGTNHNGGRLAFGPDGMLYVTVGDAGNREDAQDVASSGGTILRVTPEGEVPEDNPFPDSPVYSYGHRNVQGIGWAEDGTMYASEFGQDTWDELNIITAGGNYGWPVVEGQAGRREFIDPVQQWAPSEASPSGIAVTQDAVWIANLRGERLREVPLSDPSTATEHHDGEFGRLRDVVTGPDGELLVLTSNTDGRGTPGADDDRIVVH</sequence>
<dbReference type="KEGG" id="cva:CVAR_1997"/>
<name>G0HGI1_CORVD</name>
<dbReference type="Proteomes" id="UP000006659">
    <property type="component" value="Chromosome"/>
</dbReference>
<feature type="region of interest" description="Disordered" evidence="1">
    <location>
        <begin position="1"/>
        <end position="26"/>
    </location>
</feature>
<dbReference type="PANTHER" id="PTHR19328:SF13">
    <property type="entry name" value="HIPL1 PROTEIN"/>
    <property type="match status" value="1"/>
</dbReference>
<evidence type="ECO:0000256" key="1">
    <source>
        <dbReference type="SAM" id="MobiDB-lite"/>
    </source>
</evidence>
<dbReference type="STRING" id="858619.CVAR_1997"/>
<dbReference type="InterPro" id="IPR011042">
    <property type="entry name" value="6-blade_b-propeller_TolB-like"/>
</dbReference>
<gene>
    <name evidence="3" type="ordered locus">CVAR_1997</name>
</gene>
<dbReference type="eggNOG" id="COG2133">
    <property type="taxonomic scope" value="Bacteria"/>
</dbReference>
<dbReference type="SUPFAM" id="SSF50952">
    <property type="entry name" value="Soluble quinoprotein glucose dehydrogenase"/>
    <property type="match status" value="1"/>
</dbReference>
<dbReference type="InterPro" id="IPR011041">
    <property type="entry name" value="Quinoprot_gluc/sorb_DH_b-prop"/>
</dbReference>